<dbReference type="GO" id="GO:0008198">
    <property type="term" value="F:ferrous iron binding"/>
    <property type="evidence" value="ECO:0007669"/>
    <property type="project" value="TreeGrafter"/>
</dbReference>
<evidence type="ECO:0000256" key="1">
    <source>
        <dbReference type="PIRSR" id="PIRSR632852-1"/>
    </source>
</evidence>
<dbReference type="Pfam" id="PF13532">
    <property type="entry name" value="2OG-FeII_Oxy_2"/>
    <property type="match status" value="1"/>
</dbReference>
<feature type="binding site" evidence="1">
    <location>
        <position position="310"/>
    </location>
    <ligand>
        <name>2-oxoglutarate</name>
        <dbReference type="ChEBI" id="CHEBI:16810"/>
    </ligand>
</feature>
<feature type="binding site" evidence="1">
    <location>
        <position position="312"/>
    </location>
    <ligand>
        <name>2-oxoglutarate</name>
        <dbReference type="ChEBI" id="CHEBI:16810"/>
    </ligand>
</feature>
<dbReference type="InterPro" id="IPR027450">
    <property type="entry name" value="AlkB-like"/>
</dbReference>
<proteinExistence type="predicted"/>
<comment type="caution">
    <text evidence="4">The sequence shown here is derived from an EMBL/GenBank/DDBJ whole genome shotgun (WGS) entry which is preliminary data.</text>
</comment>
<dbReference type="PANTHER" id="PTHR31573">
    <property type="entry name" value="ALPHA-KETOGLUTARATE-DEPENDENT DIOXYGENASE ALKB HOMOLOG 2"/>
    <property type="match status" value="1"/>
</dbReference>
<sequence length="348" mass="38076">MSKKRTIDAFFGAPKSKKPRNSEITADSADGHQLPSSPAAENNSTLAYSQHATYPFPIPHLPTPISHELSSLPASIGRAMTDQPDLDLLYFEPYVPPGTAKQLFAFLRSELPFYRVEYDIQRGGNATHIRTPRWTTVFGIDDTARFAPAPTPDDGAAAVPVDARTGSKLPASAFPKCAPRPIPQCLDALRESAEAATGCEFNFCLVNYYASGADSISYHSDDERFLGPLPAIASFSLGARRDFLMKHKPVAPDDSNPALSASLKDAKPLKLPLASGDMILMRGRTQAKWLHSIPKRSGKNETDGGRINITFRKAMVRGGTANYYNYNVGTGPVYKWDAAAREMKQWEL</sequence>
<dbReference type="GO" id="GO:0035516">
    <property type="term" value="F:broad specificity oxidative DNA demethylase activity"/>
    <property type="evidence" value="ECO:0007669"/>
    <property type="project" value="TreeGrafter"/>
</dbReference>
<dbReference type="InterPro" id="IPR037151">
    <property type="entry name" value="AlkB-like_sf"/>
</dbReference>
<evidence type="ECO:0000313" key="5">
    <source>
        <dbReference type="Proteomes" id="UP001295740"/>
    </source>
</evidence>
<dbReference type="Proteomes" id="UP001295740">
    <property type="component" value="Unassembled WGS sequence"/>
</dbReference>
<dbReference type="Gene3D" id="2.60.120.590">
    <property type="entry name" value="Alpha-ketoglutarate-dependent dioxygenase AlkB-like"/>
    <property type="match status" value="1"/>
</dbReference>
<feature type="binding site" evidence="1">
    <location>
        <position position="222"/>
    </location>
    <ligand>
        <name>substrate</name>
    </ligand>
</feature>
<keyword evidence="5" id="KW-1185">Reference proteome</keyword>
<dbReference type="InterPro" id="IPR032852">
    <property type="entry name" value="ALKBH2"/>
</dbReference>
<dbReference type="GO" id="GO:0051747">
    <property type="term" value="F:cytosine C-5 DNA demethylase activity"/>
    <property type="evidence" value="ECO:0007669"/>
    <property type="project" value="TreeGrafter"/>
</dbReference>
<name>A0AAI8V652_9PEZI</name>
<dbReference type="InterPro" id="IPR005123">
    <property type="entry name" value="Oxoglu/Fe-dep_dioxygenase_dom"/>
</dbReference>
<feature type="domain" description="Fe2OG dioxygenase" evidence="3">
    <location>
        <begin position="200"/>
        <end position="315"/>
    </location>
</feature>
<feature type="binding site" evidence="1">
    <location>
        <position position="209"/>
    </location>
    <ligand>
        <name>2-oxoglutarate</name>
        <dbReference type="ChEBI" id="CHEBI:16810"/>
    </ligand>
</feature>
<dbReference type="PANTHER" id="PTHR31573:SF1">
    <property type="entry name" value="DNA OXIDATIVE DEMETHYLASE ALKBH2"/>
    <property type="match status" value="1"/>
</dbReference>
<evidence type="ECO:0000313" key="4">
    <source>
        <dbReference type="EMBL" id="CAJ2501713.1"/>
    </source>
</evidence>
<feature type="binding site" evidence="1">
    <location>
        <position position="219"/>
    </location>
    <ligand>
        <name>2-oxoglutarate</name>
        <dbReference type="ChEBI" id="CHEBI:16810"/>
    </ligand>
</feature>
<accession>A0AAI8V652</accession>
<feature type="region of interest" description="Disordered" evidence="2">
    <location>
        <begin position="1"/>
        <end position="42"/>
    </location>
</feature>
<feature type="binding site" evidence="1">
    <location>
        <position position="306"/>
    </location>
    <ligand>
        <name>2-oxoglutarate</name>
        <dbReference type="ChEBI" id="CHEBI:16810"/>
    </ligand>
</feature>
<feature type="binding site" evidence="1">
    <location>
        <position position="207"/>
    </location>
    <ligand>
        <name>2-oxoglutarate</name>
        <dbReference type="ChEBI" id="CHEBI:16810"/>
    </ligand>
</feature>
<protein>
    <submittedName>
        <fullName evidence="4">Uu.00g045660.m01.CDS01</fullName>
    </submittedName>
</protein>
<dbReference type="PROSITE" id="PS51471">
    <property type="entry name" value="FE2OG_OXY"/>
    <property type="match status" value="1"/>
</dbReference>
<organism evidence="4 5">
    <name type="scientific">Anthostomella pinea</name>
    <dbReference type="NCBI Taxonomy" id="933095"/>
    <lineage>
        <taxon>Eukaryota</taxon>
        <taxon>Fungi</taxon>
        <taxon>Dikarya</taxon>
        <taxon>Ascomycota</taxon>
        <taxon>Pezizomycotina</taxon>
        <taxon>Sordariomycetes</taxon>
        <taxon>Xylariomycetidae</taxon>
        <taxon>Xylariales</taxon>
        <taxon>Xylariaceae</taxon>
        <taxon>Anthostomella</taxon>
    </lineage>
</organism>
<dbReference type="EMBL" id="CAUWAG010000003">
    <property type="protein sequence ID" value="CAJ2501713.1"/>
    <property type="molecule type" value="Genomic_DNA"/>
</dbReference>
<dbReference type="SUPFAM" id="SSF51197">
    <property type="entry name" value="Clavaminate synthase-like"/>
    <property type="match status" value="1"/>
</dbReference>
<feature type="binding site" evidence="1">
    <location>
        <position position="291"/>
    </location>
    <ligand>
        <name>2-oxoglutarate</name>
        <dbReference type="ChEBI" id="CHEBI:16810"/>
    </ligand>
</feature>
<dbReference type="GO" id="GO:0006307">
    <property type="term" value="P:DNA alkylation repair"/>
    <property type="evidence" value="ECO:0007669"/>
    <property type="project" value="TreeGrafter"/>
</dbReference>
<dbReference type="AlphaFoldDB" id="A0AAI8V652"/>
<evidence type="ECO:0000259" key="3">
    <source>
        <dbReference type="PROSITE" id="PS51471"/>
    </source>
</evidence>
<gene>
    <name evidence="4" type="ORF">KHLLAP_LOCUS2181</name>
</gene>
<evidence type="ECO:0000256" key="2">
    <source>
        <dbReference type="SAM" id="MobiDB-lite"/>
    </source>
</evidence>
<reference evidence="4" key="1">
    <citation type="submission" date="2023-10" db="EMBL/GenBank/DDBJ databases">
        <authorList>
            <person name="Hackl T."/>
        </authorList>
    </citation>
    <scope>NUCLEOTIDE SEQUENCE</scope>
</reference>